<keyword evidence="3" id="KW-1185">Reference proteome</keyword>
<dbReference type="InterPro" id="IPR004163">
    <property type="entry name" value="CoA_transf_BS"/>
</dbReference>
<organism evidence="2 3">
    <name type="scientific">Microbacterium aoyamense</name>
    <dbReference type="NCBI Taxonomy" id="344166"/>
    <lineage>
        <taxon>Bacteria</taxon>
        <taxon>Bacillati</taxon>
        <taxon>Actinomycetota</taxon>
        <taxon>Actinomycetes</taxon>
        <taxon>Micrococcales</taxon>
        <taxon>Microbacteriaceae</taxon>
        <taxon>Microbacterium</taxon>
    </lineage>
</organism>
<evidence type="ECO:0000313" key="3">
    <source>
        <dbReference type="Proteomes" id="UP001501343"/>
    </source>
</evidence>
<dbReference type="Gene3D" id="3.40.1080.10">
    <property type="entry name" value="Glutaconate Coenzyme A-transferase"/>
    <property type="match status" value="1"/>
</dbReference>
<keyword evidence="2" id="KW-0808">Transferase</keyword>
<evidence type="ECO:0000256" key="1">
    <source>
        <dbReference type="ARBA" id="ARBA00007047"/>
    </source>
</evidence>
<dbReference type="GO" id="GO:0016740">
    <property type="term" value="F:transferase activity"/>
    <property type="evidence" value="ECO:0007669"/>
    <property type="project" value="UniProtKB-KW"/>
</dbReference>
<accession>A0ABP5B4R2</accession>
<sequence length="299" mass="31949">MSGVRASKVIDVADVAAQVEDGMTVAVGGFINSGHPMAVVRQLIKDGRRDLTIVGAASAGLETDLLIAAGVASHVITPYIGAEGFAGIGPAFRKAAQDGSIDVFELDEAHFYAGLRASAQRVPYNPWRAGLGTDLPVINPRLKQYRDPINGELLIAVPAIDIDVCLLHAAVSDIYGNVQHNGTRYGDIAMYNAADKTFVSVEKIVSPEQIRADPLRTSIPGATGVIRAPFGSHPYSADGYYVPDAAHIQGYLAAATTWLKSDDRSELDAYLDEYIVGPADHADYLERVGIRTLLSLNEF</sequence>
<dbReference type="Proteomes" id="UP001501343">
    <property type="component" value="Unassembled WGS sequence"/>
</dbReference>
<dbReference type="Pfam" id="PF01144">
    <property type="entry name" value="CoA_trans"/>
    <property type="match status" value="1"/>
</dbReference>
<dbReference type="EMBL" id="BAAAOF010000004">
    <property type="protein sequence ID" value="GAA1930896.1"/>
    <property type="molecule type" value="Genomic_DNA"/>
</dbReference>
<dbReference type="RefSeq" id="WP_248148103.1">
    <property type="nucleotide sequence ID" value="NZ_BAAAOF010000004.1"/>
</dbReference>
<evidence type="ECO:0000313" key="2">
    <source>
        <dbReference type="EMBL" id="GAA1930896.1"/>
    </source>
</evidence>
<dbReference type="InterPro" id="IPR004165">
    <property type="entry name" value="CoA_trans_fam_I"/>
</dbReference>
<proteinExistence type="inferred from homology"/>
<reference evidence="3" key="1">
    <citation type="journal article" date="2019" name="Int. J. Syst. Evol. Microbiol.">
        <title>The Global Catalogue of Microorganisms (GCM) 10K type strain sequencing project: providing services to taxonomists for standard genome sequencing and annotation.</title>
        <authorList>
            <consortium name="The Broad Institute Genomics Platform"/>
            <consortium name="The Broad Institute Genome Sequencing Center for Infectious Disease"/>
            <person name="Wu L."/>
            <person name="Ma J."/>
        </authorList>
    </citation>
    <scope>NUCLEOTIDE SEQUENCE [LARGE SCALE GENOMIC DNA]</scope>
    <source>
        <strain evidence="3">JCM 14900</strain>
    </source>
</reference>
<protein>
    <submittedName>
        <fullName evidence="2">CoA transferase subunit A</fullName>
    </submittedName>
</protein>
<dbReference type="SMART" id="SM00882">
    <property type="entry name" value="CoA_trans"/>
    <property type="match status" value="1"/>
</dbReference>
<name>A0ABP5B4R2_9MICO</name>
<comment type="similarity">
    <text evidence="1">Belongs to the 3-oxoacid CoA-transferase subunit B family.</text>
</comment>
<dbReference type="InterPro" id="IPR037171">
    <property type="entry name" value="NagB/RpiA_transferase-like"/>
</dbReference>
<dbReference type="SUPFAM" id="SSF100950">
    <property type="entry name" value="NagB/RpiA/CoA transferase-like"/>
    <property type="match status" value="1"/>
</dbReference>
<dbReference type="PANTHER" id="PTHR43293:SF3">
    <property type="entry name" value="CHOLESTEROL RING-CLEAVING HYDROLASE IPDB SUBUNIT"/>
    <property type="match status" value="1"/>
</dbReference>
<comment type="caution">
    <text evidence="2">The sequence shown here is derived from an EMBL/GenBank/DDBJ whole genome shotgun (WGS) entry which is preliminary data.</text>
</comment>
<dbReference type="PANTHER" id="PTHR43293">
    <property type="entry name" value="ACETATE COA-TRANSFERASE YDIF"/>
    <property type="match status" value="1"/>
</dbReference>
<dbReference type="PROSITE" id="PS01273">
    <property type="entry name" value="COA_TRANSF_1"/>
    <property type="match status" value="1"/>
</dbReference>
<gene>
    <name evidence="2" type="ORF">GCM10009775_23740</name>
</gene>